<sequence>MSRAACSAASLRPPSAPRLAMERMNTPGSRKCSVSRMRSPSSAPWVNGELGSIESTATWRSSARRSRVSAPMSVDFPDPGAPVKPTTEAWPVCG</sequence>
<accession>A0A6J4S1W1</accession>
<gene>
    <name evidence="2" type="ORF">AVDCRST_MAG13-1536</name>
</gene>
<reference evidence="2" key="1">
    <citation type="submission" date="2020-02" db="EMBL/GenBank/DDBJ databases">
        <authorList>
            <person name="Meier V. D."/>
        </authorList>
    </citation>
    <scope>NUCLEOTIDE SEQUENCE</scope>
    <source>
        <strain evidence="2">AVDCRST_MAG13</strain>
    </source>
</reference>
<evidence type="ECO:0000313" key="2">
    <source>
        <dbReference type="EMBL" id="CAA9487315.1"/>
    </source>
</evidence>
<protein>
    <submittedName>
        <fullName evidence="2">Uncharacterized protein</fullName>
    </submittedName>
</protein>
<organism evidence="2">
    <name type="scientific">uncultured Solirubrobacteraceae bacterium</name>
    <dbReference type="NCBI Taxonomy" id="1162706"/>
    <lineage>
        <taxon>Bacteria</taxon>
        <taxon>Bacillati</taxon>
        <taxon>Actinomycetota</taxon>
        <taxon>Thermoleophilia</taxon>
        <taxon>Solirubrobacterales</taxon>
        <taxon>Solirubrobacteraceae</taxon>
        <taxon>environmental samples</taxon>
    </lineage>
</organism>
<dbReference type="AlphaFoldDB" id="A0A6J4S1W1"/>
<evidence type="ECO:0000256" key="1">
    <source>
        <dbReference type="SAM" id="MobiDB-lite"/>
    </source>
</evidence>
<proteinExistence type="predicted"/>
<feature type="region of interest" description="Disordered" evidence="1">
    <location>
        <begin position="66"/>
        <end position="94"/>
    </location>
</feature>
<dbReference type="EMBL" id="CADCVO010000239">
    <property type="protein sequence ID" value="CAA9487315.1"/>
    <property type="molecule type" value="Genomic_DNA"/>
</dbReference>
<name>A0A6J4S1W1_9ACTN</name>
<feature type="region of interest" description="Disordered" evidence="1">
    <location>
        <begin position="1"/>
        <end position="44"/>
    </location>
</feature>